<keyword evidence="3" id="KW-0479">Metal-binding</keyword>
<dbReference type="AlphaFoldDB" id="K4JH70"/>
<sequence length="263" mass="29425">MRIRLGITEQFRGYVPLGGEVTGGKTDWHECLDLQPRSGRNADTIAKAAAARSADAHPLDDPGQWPPALPEFRTTVMRAWDQLYGLSGRIAAGMALSLGLDEHHFAPYHGVELSDLRMVHYPPYNETVGRAAPEALPMDEVEHGFGAHVDYGFLAVLQQDEVGGLEVRNPEGQWISAPHIPGTFLVNIGQMMQRWTNDRYRATWHRVTLPGTVDRYSVPFFFEPRYDALIEPLAVCCDADNPPRYEAVEFGPYVVDLFSKAYD</sequence>
<dbReference type="GO" id="GO:0017000">
    <property type="term" value="P:antibiotic biosynthetic process"/>
    <property type="evidence" value="ECO:0007669"/>
    <property type="project" value="UniProtKB-KW"/>
</dbReference>
<dbReference type="EMBL" id="JX545234">
    <property type="protein sequence ID" value="AFU82618.1"/>
    <property type="molecule type" value="Genomic_DNA"/>
</dbReference>
<gene>
    <name evidence="5" type="primary">gdnI</name>
</gene>
<dbReference type="InterPro" id="IPR005123">
    <property type="entry name" value="Oxoglu/Fe-dep_dioxygenase_dom"/>
</dbReference>
<reference evidence="5" key="1">
    <citation type="journal article" date="2012" name="J. Am. Chem. Soc.">
        <title>Molecular insights into the biosynthesis of guadinomine: a type III secretion system inhibitor.</title>
        <authorList>
            <person name="Holmes T.C."/>
            <person name="May A.E."/>
            <person name="Zaleta-Rivera K."/>
            <person name="Ruby J.G."/>
            <person name="Skewes-Cox P."/>
            <person name="Fischbach M.A."/>
            <person name="Derisi J.L."/>
            <person name="Iwatsuki M."/>
            <person name="Omura S."/>
            <person name="Khosla C."/>
        </authorList>
    </citation>
    <scope>NUCLEOTIDE SEQUENCE</scope>
    <source>
        <strain evidence="5">K01-0509</strain>
    </source>
</reference>
<comment type="pathway">
    <text evidence="1">Antibiotic biosynthesis.</text>
</comment>
<dbReference type="InterPro" id="IPR044861">
    <property type="entry name" value="IPNS-like_FE2OG_OXY"/>
</dbReference>
<dbReference type="GO" id="GO:0016491">
    <property type="term" value="F:oxidoreductase activity"/>
    <property type="evidence" value="ECO:0007669"/>
    <property type="project" value="UniProtKB-KW"/>
</dbReference>
<proteinExistence type="inferred from homology"/>
<evidence type="ECO:0000256" key="2">
    <source>
        <dbReference type="ARBA" id="ARBA00023194"/>
    </source>
</evidence>
<protein>
    <submittedName>
        <fullName evidence="5">2-oxoglutarate dependent oxygenase</fullName>
    </submittedName>
</protein>
<dbReference type="InterPro" id="IPR027443">
    <property type="entry name" value="IPNS-like_sf"/>
</dbReference>
<dbReference type="Pfam" id="PF03171">
    <property type="entry name" value="2OG-FeII_Oxy"/>
    <property type="match status" value="1"/>
</dbReference>
<evidence type="ECO:0000313" key="5">
    <source>
        <dbReference type="EMBL" id="AFU82618.1"/>
    </source>
</evidence>
<organism evidence="5">
    <name type="scientific">Streptomyces sp. K01-0509</name>
    <dbReference type="NCBI Taxonomy" id="1238679"/>
    <lineage>
        <taxon>Bacteria</taxon>
        <taxon>Bacillati</taxon>
        <taxon>Actinomycetota</taxon>
        <taxon>Actinomycetes</taxon>
        <taxon>Kitasatosporales</taxon>
        <taxon>Streptomycetaceae</taxon>
        <taxon>Streptomyces</taxon>
    </lineage>
</organism>
<dbReference type="SUPFAM" id="SSF51197">
    <property type="entry name" value="Clavaminate synthase-like"/>
    <property type="match status" value="1"/>
</dbReference>
<feature type="domain" description="Fe2OG dioxygenase" evidence="4">
    <location>
        <begin position="112"/>
        <end position="224"/>
    </location>
</feature>
<dbReference type="GO" id="GO:0046872">
    <property type="term" value="F:metal ion binding"/>
    <property type="evidence" value="ECO:0007669"/>
    <property type="project" value="UniProtKB-KW"/>
</dbReference>
<evidence type="ECO:0000256" key="3">
    <source>
        <dbReference type="RuleBase" id="RU003682"/>
    </source>
</evidence>
<name>K4JH70_9ACTN</name>
<dbReference type="PROSITE" id="PS51471">
    <property type="entry name" value="FE2OG_OXY"/>
    <property type="match status" value="1"/>
</dbReference>
<evidence type="ECO:0000259" key="4">
    <source>
        <dbReference type="PROSITE" id="PS51471"/>
    </source>
</evidence>
<keyword evidence="2" id="KW-0045">Antibiotic biosynthesis</keyword>
<evidence type="ECO:0000256" key="1">
    <source>
        <dbReference type="ARBA" id="ARBA00004792"/>
    </source>
</evidence>
<dbReference type="Gene3D" id="2.60.120.330">
    <property type="entry name" value="B-lactam Antibiotic, Isopenicillin N Synthase, Chain"/>
    <property type="match status" value="1"/>
</dbReference>
<dbReference type="BioCyc" id="MetaCyc:MONOMER-19417"/>
<dbReference type="PRINTS" id="PR00682">
    <property type="entry name" value="IPNSYNTHASE"/>
</dbReference>
<dbReference type="InterPro" id="IPR050231">
    <property type="entry name" value="Iron_ascorbate_oxido_reductase"/>
</dbReference>
<dbReference type="PANTHER" id="PTHR47990">
    <property type="entry name" value="2-OXOGLUTARATE (2OG) AND FE(II)-DEPENDENT OXYGENASE SUPERFAMILY PROTEIN-RELATED"/>
    <property type="match status" value="1"/>
</dbReference>
<keyword evidence="3" id="KW-0408">Iron</keyword>
<comment type="similarity">
    <text evidence="3">Belongs to the iron/ascorbate-dependent oxidoreductase family.</text>
</comment>
<keyword evidence="3" id="KW-0560">Oxidoreductase</keyword>
<accession>K4JH70</accession>